<evidence type="ECO:0000313" key="2">
    <source>
        <dbReference type="EMBL" id="CAI9114890.1"/>
    </source>
</evidence>
<feature type="transmembrane region" description="Helical" evidence="1">
    <location>
        <begin position="24"/>
        <end position="47"/>
    </location>
</feature>
<proteinExistence type="predicted"/>
<evidence type="ECO:0000256" key="1">
    <source>
        <dbReference type="SAM" id="Phobius"/>
    </source>
</evidence>
<keyword evidence="1" id="KW-0812">Transmembrane</keyword>
<keyword evidence="1" id="KW-0472">Membrane</keyword>
<organism evidence="2 3">
    <name type="scientific">Oldenlandia corymbosa var. corymbosa</name>
    <dbReference type="NCBI Taxonomy" id="529605"/>
    <lineage>
        <taxon>Eukaryota</taxon>
        <taxon>Viridiplantae</taxon>
        <taxon>Streptophyta</taxon>
        <taxon>Embryophyta</taxon>
        <taxon>Tracheophyta</taxon>
        <taxon>Spermatophyta</taxon>
        <taxon>Magnoliopsida</taxon>
        <taxon>eudicotyledons</taxon>
        <taxon>Gunneridae</taxon>
        <taxon>Pentapetalae</taxon>
        <taxon>asterids</taxon>
        <taxon>lamiids</taxon>
        <taxon>Gentianales</taxon>
        <taxon>Rubiaceae</taxon>
        <taxon>Rubioideae</taxon>
        <taxon>Spermacoceae</taxon>
        <taxon>Hedyotis-Oldenlandia complex</taxon>
        <taxon>Oldenlandia</taxon>
    </lineage>
</organism>
<feature type="transmembrane region" description="Helical" evidence="1">
    <location>
        <begin position="59"/>
        <end position="77"/>
    </location>
</feature>
<keyword evidence="1" id="KW-1133">Transmembrane helix</keyword>
<keyword evidence="3" id="KW-1185">Reference proteome</keyword>
<protein>
    <submittedName>
        <fullName evidence="2">OLC1v1015707C1</fullName>
    </submittedName>
</protein>
<reference evidence="2" key="1">
    <citation type="submission" date="2023-03" db="EMBL/GenBank/DDBJ databases">
        <authorList>
            <person name="Julca I."/>
        </authorList>
    </citation>
    <scope>NUCLEOTIDE SEQUENCE</scope>
</reference>
<dbReference type="Proteomes" id="UP001161247">
    <property type="component" value="Chromosome 8"/>
</dbReference>
<sequence>MGKSGCTSDGSVDVSKFNEPMPRVGLYIAGASAACAIGMAVDAIHGIRYRKFWFPSKFFTLNATTLTLVAVATKLSVDLNTSMPRPQDQLPKLSSTVLVCTMMASFKSSLGTTTDNNELLANLVALGIFVVTVMVNICIELGTGVIYIFCREYAVILVVMFTMLALKISSALTIPPTKKFFEIKSKEKLQLAKNECNDEMNQNSNNASREVCDKLKKDLTKYWMMAHTCDTQFVLARLTTCSASGAFCLISTSTLTEAAIRCYFFPRQFKFCGGESYYNWSIMPILITQSMAIGMGTLAPASRYFATINFVDDQRPVRTRREPAKLKDAIRY</sequence>
<gene>
    <name evidence="2" type="ORF">OLC1_LOCUS21515</name>
</gene>
<name>A0AAV1E3Y0_OLDCO</name>
<dbReference type="PANTHER" id="PTHR35307:SF3">
    <property type="entry name" value="DUF4220 DOMAIN-CONTAINING PROTEIN"/>
    <property type="match status" value="1"/>
</dbReference>
<dbReference type="PANTHER" id="PTHR35307">
    <property type="entry name" value="PROTEIN, PUTATIVE-RELATED"/>
    <property type="match status" value="1"/>
</dbReference>
<feature type="transmembrane region" description="Helical" evidence="1">
    <location>
        <begin position="119"/>
        <end position="147"/>
    </location>
</feature>
<evidence type="ECO:0000313" key="3">
    <source>
        <dbReference type="Proteomes" id="UP001161247"/>
    </source>
</evidence>
<dbReference type="PROSITE" id="PS51257">
    <property type="entry name" value="PROKAR_LIPOPROTEIN"/>
    <property type="match status" value="1"/>
</dbReference>
<dbReference type="AlphaFoldDB" id="A0AAV1E3Y0"/>
<accession>A0AAV1E3Y0</accession>
<dbReference type="EMBL" id="OX459125">
    <property type="protein sequence ID" value="CAI9114890.1"/>
    <property type="molecule type" value="Genomic_DNA"/>
</dbReference>
<feature type="transmembrane region" description="Helical" evidence="1">
    <location>
        <begin position="153"/>
        <end position="174"/>
    </location>
</feature>